<evidence type="ECO:0000313" key="3">
    <source>
        <dbReference type="EMBL" id="GFP29669.1"/>
    </source>
</evidence>
<evidence type="ECO:0000313" key="4">
    <source>
        <dbReference type="EMBL" id="GFP36384.1"/>
    </source>
</evidence>
<comment type="caution">
    <text evidence="2">The sequence shown here is derived from an EMBL/GenBank/DDBJ whole genome shotgun (WGS) entry which is preliminary data.</text>
</comment>
<dbReference type="InterPro" id="IPR000489">
    <property type="entry name" value="Pterin-binding_dom"/>
</dbReference>
<dbReference type="PROSITE" id="PS50972">
    <property type="entry name" value="PTERIN_BINDING"/>
    <property type="match status" value="1"/>
</dbReference>
<dbReference type="SUPFAM" id="SSF51717">
    <property type="entry name" value="Dihydropteroate synthetase-like"/>
    <property type="match status" value="1"/>
</dbReference>
<protein>
    <submittedName>
        <fullName evidence="2">5-methyltetrahydrofolate corrinoid/iron sulfur protein methyltransferase</fullName>
    </submittedName>
</protein>
<sequence length="56" mass="6121">MLIIGENISVIRSKVSQAIKERDIQPILEMAKAQTDAGAHYIDINIGPATKMARIS</sequence>
<dbReference type="EMBL" id="BLSC01000002">
    <property type="protein sequence ID" value="GFP36384.1"/>
    <property type="molecule type" value="Genomic_DNA"/>
</dbReference>
<gene>
    <name evidence="2" type="ORF">HKBW3S03_00321</name>
    <name evidence="3" type="ORF">HKBW3S34_00589</name>
    <name evidence="4" type="ORF">HKBW3S44_00067</name>
    <name evidence="5" type="ORF">HKBW3S47_01166</name>
</gene>
<dbReference type="EMBL" id="BLSD01000056">
    <property type="protein sequence ID" value="GFP39468.1"/>
    <property type="molecule type" value="Genomic_DNA"/>
</dbReference>
<proteinExistence type="predicted"/>
<dbReference type="GO" id="GO:0042558">
    <property type="term" value="P:pteridine-containing compound metabolic process"/>
    <property type="evidence" value="ECO:0007669"/>
    <property type="project" value="InterPro"/>
</dbReference>
<name>A0A6V8NJX3_9ACTN</name>
<dbReference type="Proteomes" id="UP000561271">
    <property type="component" value="Unassembled WGS sequence"/>
</dbReference>
<evidence type="ECO:0000313" key="5">
    <source>
        <dbReference type="EMBL" id="GFP39468.1"/>
    </source>
</evidence>
<dbReference type="GO" id="GO:0032259">
    <property type="term" value="P:methylation"/>
    <property type="evidence" value="ECO:0007669"/>
    <property type="project" value="UniProtKB-KW"/>
</dbReference>
<evidence type="ECO:0000313" key="2">
    <source>
        <dbReference type="EMBL" id="GFP18816.1"/>
    </source>
</evidence>
<evidence type="ECO:0000259" key="1">
    <source>
        <dbReference type="PROSITE" id="PS50972"/>
    </source>
</evidence>
<dbReference type="EMBL" id="BLRU01000015">
    <property type="protein sequence ID" value="GFP18816.1"/>
    <property type="molecule type" value="Genomic_DNA"/>
</dbReference>
<dbReference type="AlphaFoldDB" id="A0A6V8NJX3"/>
<keyword evidence="2" id="KW-0489">Methyltransferase</keyword>
<dbReference type="EMBL" id="BLRZ01000019">
    <property type="protein sequence ID" value="GFP29669.1"/>
    <property type="molecule type" value="Genomic_DNA"/>
</dbReference>
<accession>A0A6V8NJX3</accession>
<dbReference type="Proteomes" id="UP000569018">
    <property type="component" value="Unassembled WGS sequence"/>
</dbReference>
<evidence type="ECO:0000313" key="7">
    <source>
        <dbReference type="Proteomes" id="UP000569018"/>
    </source>
</evidence>
<feature type="domain" description="Pterin-binding" evidence="1">
    <location>
        <begin position="1"/>
        <end position="56"/>
    </location>
</feature>
<organism evidence="2 8">
    <name type="scientific">Candidatus Hakubella thermalkaliphila</name>
    <dbReference type="NCBI Taxonomy" id="2754717"/>
    <lineage>
        <taxon>Bacteria</taxon>
        <taxon>Bacillati</taxon>
        <taxon>Actinomycetota</taxon>
        <taxon>Actinomycetota incertae sedis</taxon>
        <taxon>Candidatus Hakubellales</taxon>
        <taxon>Candidatus Hakubellaceae</taxon>
        <taxon>Candidatus Hakubella</taxon>
    </lineage>
</organism>
<keyword evidence="2" id="KW-0808">Transferase</keyword>
<reference evidence="6 7" key="1">
    <citation type="journal article" date="2020" name="Front. Microbiol.">
        <title>Single-cell genomics of novel Actinobacteria with the Wood-Ljungdahl pathway discovered in a serpentinizing system.</title>
        <authorList>
            <person name="Merino N."/>
            <person name="Kawai M."/>
            <person name="Boyd E.S."/>
            <person name="Colman D.R."/>
            <person name="McGlynn S.E."/>
            <person name="Nealson K.H."/>
            <person name="Kurokawa K."/>
            <person name="Hongoh Y."/>
        </authorList>
    </citation>
    <scope>NUCLEOTIDE SEQUENCE [LARGE SCALE GENOMIC DNA]</scope>
    <source>
        <strain evidence="2 8">S03</strain>
        <strain evidence="3 9">S34</strain>
        <strain evidence="4 6">S44</strain>
        <strain evidence="5 7">S47</strain>
    </source>
</reference>
<dbReference type="InterPro" id="IPR011005">
    <property type="entry name" value="Dihydropteroate_synth-like_sf"/>
</dbReference>
<evidence type="ECO:0000313" key="6">
    <source>
        <dbReference type="Proteomes" id="UP000561271"/>
    </source>
</evidence>
<keyword evidence="9" id="KW-1185">Reference proteome</keyword>
<dbReference type="RefSeq" id="WP_176230738.1">
    <property type="nucleotide sequence ID" value="NZ_BLRU01000015.1"/>
</dbReference>
<evidence type="ECO:0000313" key="9">
    <source>
        <dbReference type="Proteomes" id="UP000588083"/>
    </source>
</evidence>
<dbReference type="Proteomes" id="UP000588083">
    <property type="component" value="Unassembled WGS sequence"/>
</dbReference>
<dbReference type="Proteomes" id="UP000574717">
    <property type="component" value="Unassembled WGS sequence"/>
</dbReference>
<dbReference type="Gene3D" id="3.20.20.20">
    <property type="entry name" value="Dihydropteroate synthase-like"/>
    <property type="match status" value="1"/>
</dbReference>
<evidence type="ECO:0000313" key="8">
    <source>
        <dbReference type="Proteomes" id="UP000574717"/>
    </source>
</evidence>
<dbReference type="GO" id="GO:0008168">
    <property type="term" value="F:methyltransferase activity"/>
    <property type="evidence" value="ECO:0007669"/>
    <property type="project" value="UniProtKB-KW"/>
</dbReference>